<name>A0A8S5UP20_9CAUD</name>
<accession>A0A8S5UP20</accession>
<reference evidence="1" key="1">
    <citation type="journal article" date="2021" name="Proc. Natl. Acad. Sci. U.S.A.">
        <title>A Catalog of Tens of Thousands of Viruses from Human Metagenomes Reveals Hidden Associations with Chronic Diseases.</title>
        <authorList>
            <person name="Tisza M.J."/>
            <person name="Buck C.B."/>
        </authorList>
    </citation>
    <scope>NUCLEOTIDE SEQUENCE</scope>
    <source>
        <strain evidence="1">CtG4L18</strain>
    </source>
</reference>
<sequence>MSISRRNYIRERISAISIICRIVCIYSQIPSYSSNSFRRMS</sequence>
<organism evidence="1">
    <name type="scientific">Podoviridae sp. ctG4L18</name>
    <dbReference type="NCBI Taxonomy" id="2825234"/>
    <lineage>
        <taxon>Viruses</taxon>
        <taxon>Duplodnaviria</taxon>
        <taxon>Heunggongvirae</taxon>
        <taxon>Uroviricota</taxon>
        <taxon>Caudoviricetes</taxon>
    </lineage>
</organism>
<protein>
    <submittedName>
        <fullName evidence="1">Uncharacterized protein</fullName>
    </submittedName>
</protein>
<evidence type="ECO:0000313" key="1">
    <source>
        <dbReference type="EMBL" id="DAF96215.1"/>
    </source>
</evidence>
<proteinExistence type="predicted"/>
<dbReference type="EMBL" id="BK016114">
    <property type="protein sequence ID" value="DAF96215.1"/>
    <property type="molecule type" value="Genomic_DNA"/>
</dbReference>